<dbReference type="InterPro" id="IPR011050">
    <property type="entry name" value="Pectin_lyase_fold/virulence"/>
</dbReference>
<evidence type="ECO:0000256" key="1">
    <source>
        <dbReference type="SAM" id="SignalP"/>
    </source>
</evidence>
<dbReference type="InterPro" id="IPR039513">
    <property type="entry name" value="PL-6"/>
</dbReference>
<dbReference type="SUPFAM" id="SSF51126">
    <property type="entry name" value="Pectin lyase-like"/>
    <property type="match status" value="1"/>
</dbReference>
<dbReference type="Proteomes" id="UP000219452">
    <property type="component" value="Unassembled WGS sequence"/>
</dbReference>
<organism evidence="2 3">
    <name type="scientific">Spirosoma fluviale</name>
    <dbReference type="NCBI Taxonomy" id="1597977"/>
    <lineage>
        <taxon>Bacteria</taxon>
        <taxon>Pseudomonadati</taxon>
        <taxon>Bacteroidota</taxon>
        <taxon>Cytophagia</taxon>
        <taxon>Cytophagales</taxon>
        <taxon>Cytophagaceae</taxon>
        <taxon>Spirosoma</taxon>
    </lineage>
</organism>
<keyword evidence="1" id="KW-0732">Signal</keyword>
<dbReference type="EMBL" id="OCNH01000002">
    <property type="protein sequence ID" value="SOD90684.1"/>
    <property type="molecule type" value="Genomic_DNA"/>
</dbReference>
<keyword evidence="2" id="KW-0456">Lyase</keyword>
<gene>
    <name evidence="2" type="ORF">SAMN06269250_3505</name>
</gene>
<evidence type="ECO:0000313" key="3">
    <source>
        <dbReference type="Proteomes" id="UP000219452"/>
    </source>
</evidence>
<dbReference type="InterPro" id="IPR006626">
    <property type="entry name" value="PbH1"/>
</dbReference>
<dbReference type="GO" id="GO:0016829">
    <property type="term" value="F:lyase activity"/>
    <property type="evidence" value="ECO:0007669"/>
    <property type="project" value="UniProtKB-KW"/>
</dbReference>
<feature type="chain" id="PRO_5013035673" evidence="1">
    <location>
        <begin position="22"/>
        <end position="510"/>
    </location>
</feature>
<dbReference type="CDD" id="cd14251">
    <property type="entry name" value="PL-6"/>
    <property type="match status" value="1"/>
</dbReference>
<dbReference type="RefSeq" id="WP_097127024.1">
    <property type="nucleotide sequence ID" value="NZ_OCNH01000002.1"/>
</dbReference>
<sequence>MKYIKVVFLAGCMVATLVAQGTSVLVRTVAQFNQQMPKVQPGDTIKLQNGVWTDAVLVFAPAALGTATKPIVLTAQIPGNVMLTGASQLFIGGTYLVVDGLRFEGPSTLADGKDLIQFRKTTSGTDHNTNHSILTNCFIQNYNPADPLTDYKWVTLYGTYNEVRNCFFKGKTNSGSTIVVIYNKTGLSPGDPSPSSYHRIHHNQFDYRTMPGSNDGESIRVGDSGSSFSPGFNVVEYNLFQNNEREVEVVTNKSCDNIYRYNTFIGNDGHMCLRHGNRCRVEGNYFYGKTGRGLSGGIRVIGEDHVVINNYMEELEGGTNSNLRAPIVVMDGQVGTALNGYYQVKNALIAFNTIVNCNGPGIWVGAKRSTPYAQPLNLTLANNLIYNIKGAGSPNTLAVYEEDAPIGKSYLTNFYVGSTTTMSGFTQTTTDALTGTGTLYRPAATSPILSQGTSAYLATTAVDLEGRTRDALPDVGAFEHTTAQAQRSFRLSPMDVGPNWMNLSCSCLVK</sequence>
<evidence type="ECO:0000313" key="2">
    <source>
        <dbReference type="EMBL" id="SOD90684.1"/>
    </source>
</evidence>
<reference evidence="3" key="1">
    <citation type="submission" date="2017-09" db="EMBL/GenBank/DDBJ databases">
        <authorList>
            <person name="Varghese N."/>
            <person name="Submissions S."/>
        </authorList>
    </citation>
    <scope>NUCLEOTIDE SEQUENCE [LARGE SCALE GENOMIC DNA]</scope>
    <source>
        <strain evidence="3">DSM 29961</strain>
    </source>
</reference>
<keyword evidence="3" id="KW-1185">Reference proteome</keyword>
<accession>A0A286G6U4</accession>
<dbReference type="OrthoDB" id="6475864at2"/>
<feature type="signal peptide" evidence="1">
    <location>
        <begin position="1"/>
        <end position="21"/>
    </location>
</feature>
<dbReference type="Pfam" id="PF14592">
    <property type="entry name" value="Chondroitinas_B"/>
    <property type="match status" value="1"/>
</dbReference>
<dbReference type="InterPro" id="IPR012334">
    <property type="entry name" value="Pectin_lyas_fold"/>
</dbReference>
<dbReference type="SMART" id="SM00710">
    <property type="entry name" value="PbH1"/>
    <property type="match status" value="3"/>
</dbReference>
<proteinExistence type="predicted"/>
<dbReference type="AlphaFoldDB" id="A0A286G6U4"/>
<name>A0A286G6U4_9BACT</name>
<protein>
    <submittedName>
        <fullName evidence="2">Poly(Beta-D-mannuronate) lyase</fullName>
    </submittedName>
</protein>
<dbReference type="Gene3D" id="2.160.20.10">
    <property type="entry name" value="Single-stranded right-handed beta-helix, Pectin lyase-like"/>
    <property type="match status" value="1"/>
</dbReference>